<dbReference type="Proteomes" id="UP000401081">
    <property type="component" value="Unassembled WGS sequence"/>
</dbReference>
<accession>A0A485D2D5</accession>
<proteinExistence type="predicted"/>
<keyword evidence="3" id="KW-1185">Reference proteome</keyword>
<organism evidence="2 3">
    <name type="scientific">Kluyvera cryocrescens</name>
    <name type="common">Kluyvera citrophila</name>
    <dbReference type="NCBI Taxonomy" id="580"/>
    <lineage>
        <taxon>Bacteria</taxon>
        <taxon>Pseudomonadati</taxon>
        <taxon>Pseudomonadota</taxon>
        <taxon>Gammaproteobacteria</taxon>
        <taxon>Enterobacterales</taxon>
        <taxon>Enterobacteriaceae</taxon>
        <taxon>Kluyvera</taxon>
    </lineage>
</organism>
<evidence type="ECO:0000313" key="2">
    <source>
        <dbReference type="EMBL" id="VFS90921.1"/>
    </source>
</evidence>
<dbReference type="AlphaFoldDB" id="A0A485D2D5"/>
<feature type="region of interest" description="Disordered" evidence="1">
    <location>
        <begin position="98"/>
        <end position="118"/>
    </location>
</feature>
<evidence type="ECO:0000313" key="3">
    <source>
        <dbReference type="Proteomes" id="UP000401081"/>
    </source>
</evidence>
<gene>
    <name evidence="2" type="ORF">NCTC12993_07537</name>
</gene>
<sequence length="118" mass="13646">MATNMQRAWREIADAGALKSKLVILLYRMSTLWRSRNPLAKLLGLPFVLLNKLIAECLFSVEIPHHARIGYGLKIFHPARGSDWPRCGDWRELHAAPGRDYRQRHAPRRAHQRQSGVR</sequence>
<dbReference type="GO" id="GO:0016740">
    <property type="term" value="F:transferase activity"/>
    <property type="evidence" value="ECO:0007669"/>
    <property type="project" value="UniProtKB-KW"/>
</dbReference>
<reference evidence="2 3" key="1">
    <citation type="submission" date="2019-03" db="EMBL/GenBank/DDBJ databases">
        <authorList>
            <consortium name="Pathogen Informatics"/>
        </authorList>
    </citation>
    <scope>NUCLEOTIDE SEQUENCE [LARGE SCALE GENOMIC DNA]</scope>
    <source>
        <strain evidence="2 3">NCTC12993</strain>
    </source>
</reference>
<dbReference type="EMBL" id="CAADJD010000034">
    <property type="protein sequence ID" value="VFS90921.1"/>
    <property type="molecule type" value="Genomic_DNA"/>
</dbReference>
<evidence type="ECO:0000256" key="1">
    <source>
        <dbReference type="SAM" id="MobiDB-lite"/>
    </source>
</evidence>
<name>A0A485D2D5_KLUCR</name>
<protein>
    <submittedName>
        <fullName evidence="2">Putative acyl transferase</fullName>
    </submittedName>
</protein>
<keyword evidence="2" id="KW-0808">Transferase</keyword>